<name>A0A813BPL4_9DINO</name>
<evidence type="ECO:0000256" key="1">
    <source>
        <dbReference type="SAM" id="MobiDB-lite"/>
    </source>
</evidence>
<evidence type="ECO:0000313" key="3">
    <source>
        <dbReference type="Proteomes" id="UP000601435"/>
    </source>
</evidence>
<proteinExistence type="predicted"/>
<dbReference type="EMBL" id="CAJNJA010077130">
    <property type="protein sequence ID" value="CAE7919364.1"/>
    <property type="molecule type" value="Genomic_DNA"/>
</dbReference>
<keyword evidence="3" id="KW-1185">Reference proteome</keyword>
<protein>
    <submittedName>
        <fullName evidence="2">Uncharacterized protein</fullName>
    </submittedName>
</protein>
<dbReference type="InterPro" id="IPR023213">
    <property type="entry name" value="CAT-like_dom_sf"/>
</dbReference>
<feature type="region of interest" description="Disordered" evidence="1">
    <location>
        <begin position="13"/>
        <end position="38"/>
    </location>
</feature>
<comment type="caution">
    <text evidence="2">The sequence shown here is derived from an EMBL/GenBank/DDBJ whole genome shotgun (WGS) entry which is preliminary data.</text>
</comment>
<evidence type="ECO:0000313" key="2">
    <source>
        <dbReference type="EMBL" id="CAE7919364.1"/>
    </source>
</evidence>
<dbReference type="SUPFAM" id="SSF52777">
    <property type="entry name" value="CoA-dependent acyltransferases"/>
    <property type="match status" value="1"/>
</dbReference>
<dbReference type="AlphaFoldDB" id="A0A813BPL4"/>
<organism evidence="2 3">
    <name type="scientific">Symbiodinium necroappetens</name>
    <dbReference type="NCBI Taxonomy" id="1628268"/>
    <lineage>
        <taxon>Eukaryota</taxon>
        <taxon>Sar</taxon>
        <taxon>Alveolata</taxon>
        <taxon>Dinophyceae</taxon>
        <taxon>Suessiales</taxon>
        <taxon>Symbiodiniaceae</taxon>
        <taxon>Symbiodinium</taxon>
    </lineage>
</organism>
<accession>A0A813BPL4</accession>
<dbReference type="Gene3D" id="3.30.559.10">
    <property type="entry name" value="Chloramphenicol acetyltransferase-like domain"/>
    <property type="match status" value="1"/>
</dbReference>
<dbReference type="Proteomes" id="UP000601435">
    <property type="component" value="Unassembled WGS sequence"/>
</dbReference>
<dbReference type="OrthoDB" id="413448at2759"/>
<gene>
    <name evidence="2" type="ORF">SNEC2469_LOCUS31613</name>
</gene>
<reference evidence="2" key="1">
    <citation type="submission" date="2021-02" db="EMBL/GenBank/DDBJ databases">
        <authorList>
            <person name="Dougan E. K."/>
            <person name="Rhodes N."/>
            <person name="Thang M."/>
            <person name="Chan C."/>
        </authorList>
    </citation>
    <scope>NUCLEOTIDE SEQUENCE</scope>
</reference>
<sequence>MLVPAPGSPALWSVPAPVPGSGCQQRRQSGRRGGQSTSSLLASATVLAPSAVCRRVRRILRHGAPRIVPLLPDEAGSVMMLPSITTVTFYEGEPPTSLLRDMTETLLAANPWLGGQLRRDRASGSTVLWVPADAPHSTSHFTETSRRLLTKRMPLQRMRRLLEDVTVPPGVDCLDNSTPLFRVSVVTIAPGRFAVVISLSHVLGDGFTYYRIYGALDEREKEIGGTVYPAGEGPARVRLNPMRKLEFPAAMAQTLGMEKVAWLNSRRARWGSMLDRNLRSRHRWSAWEVDTAWVEEEKRRQSSAESFVSTNDVLTSAFLTSGKFAYGVMSVNFRGRLCGLDKIHAGNYKGGVQFWP</sequence>
<feature type="non-terminal residue" evidence="2">
    <location>
        <position position="1"/>
    </location>
</feature>